<dbReference type="EMBL" id="MDEO01000024">
    <property type="protein sequence ID" value="OCX23941.1"/>
    <property type="molecule type" value="Genomic_DNA"/>
</dbReference>
<feature type="binding site" evidence="5">
    <location>
        <position position="143"/>
    </location>
    <ligand>
        <name>substrate</name>
    </ligand>
</feature>
<evidence type="ECO:0000256" key="6">
    <source>
        <dbReference type="PIRSR" id="PIRSR015582-2"/>
    </source>
</evidence>
<keyword evidence="8" id="KW-0456">Lyase</keyword>
<name>A0A1C2EAC1_9HYPH</name>
<organism evidence="8 9">
    <name type="scientific">Mesorhizobium hungaricum</name>
    <dbReference type="NCBI Taxonomy" id="1566387"/>
    <lineage>
        <taxon>Bacteria</taxon>
        <taxon>Pseudomonadati</taxon>
        <taxon>Pseudomonadota</taxon>
        <taxon>Alphaproteobacteria</taxon>
        <taxon>Hyphomicrobiales</taxon>
        <taxon>Phyllobacteriaceae</taxon>
        <taxon>Mesorhizobium</taxon>
    </lineage>
</organism>
<dbReference type="SUPFAM" id="SSF51621">
    <property type="entry name" value="Phosphoenolpyruvate/pyruvate domain"/>
    <property type="match status" value="1"/>
</dbReference>
<comment type="similarity">
    <text evidence="2">Belongs to the HpcH/HpaI aldolase family.</text>
</comment>
<gene>
    <name evidence="8" type="ORF">QV13_03560</name>
</gene>
<feature type="binding site" evidence="5">
    <location>
        <position position="78"/>
    </location>
    <ligand>
        <name>substrate</name>
    </ligand>
</feature>
<dbReference type="RefSeq" id="WP_024925734.1">
    <property type="nucleotide sequence ID" value="NZ_MDEO01000024.1"/>
</dbReference>
<dbReference type="GO" id="GO:0016829">
    <property type="term" value="F:lyase activity"/>
    <property type="evidence" value="ECO:0007669"/>
    <property type="project" value="UniProtKB-KW"/>
</dbReference>
<comment type="cofactor">
    <cofactor evidence="1">
        <name>Mg(2+)</name>
        <dbReference type="ChEBI" id="CHEBI:18420"/>
    </cofactor>
</comment>
<feature type="binding site" evidence="6">
    <location>
        <position position="170"/>
    </location>
    <ligand>
        <name>Mg(2+)</name>
        <dbReference type="ChEBI" id="CHEBI:18420"/>
    </ligand>
</feature>
<evidence type="ECO:0000259" key="7">
    <source>
        <dbReference type="Pfam" id="PF03328"/>
    </source>
</evidence>
<dbReference type="AlphaFoldDB" id="A0A1C2EAC1"/>
<dbReference type="OrthoDB" id="9800547at2"/>
<dbReference type="GO" id="GO:0006107">
    <property type="term" value="P:oxaloacetate metabolic process"/>
    <property type="evidence" value="ECO:0007669"/>
    <property type="project" value="TreeGrafter"/>
</dbReference>
<dbReference type="PANTHER" id="PTHR32308:SF10">
    <property type="entry name" value="CITRATE LYASE SUBUNIT BETA"/>
    <property type="match status" value="1"/>
</dbReference>
<evidence type="ECO:0000313" key="9">
    <source>
        <dbReference type="Proteomes" id="UP000094412"/>
    </source>
</evidence>
<dbReference type="InterPro" id="IPR015813">
    <property type="entry name" value="Pyrv/PenolPyrv_kinase-like_dom"/>
</dbReference>
<dbReference type="InterPro" id="IPR040442">
    <property type="entry name" value="Pyrv_kinase-like_dom_sf"/>
</dbReference>
<evidence type="ECO:0000256" key="4">
    <source>
        <dbReference type="ARBA" id="ARBA00022842"/>
    </source>
</evidence>
<protein>
    <submittedName>
        <fullName evidence="8">Malyl-CoA lyase</fullName>
    </submittedName>
</protein>
<dbReference type="GO" id="GO:0000287">
    <property type="term" value="F:magnesium ion binding"/>
    <property type="evidence" value="ECO:0007669"/>
    <property type="project" value="TreeGrafter"/>
</dbReference>
<reference evidence="8 9" key="1">
    <citation type="submission" date="2016-08" db="EMBL/GenBank/DDBJ databases">
        <title>Whole genome sequence of Mesorhizobium sp. strain UASWS1009 isolated from industrial sewage.</title>
        <authorList>
            <person name="Crovadore J."/>
            <person name="Calmin G."/>
            <person name="Chablais R."/>
            <person name="Cochard B."/>
            <person name="Lefort F."/>
        </authorList>
    </citation>
    <scope>NUCLEOTIDE SEQUENCE [LARGE SCALE GENOMIC DNA]</scope>
    <source>
        <strain evidence="8 9">UASWS1009</strain>
    </source>
</reference>
<evidence type="ECO:0000313" key="8">
    <source>
        <dbReference type="EMBL" id="OCX23941.1"/>
    </source>
</evidence>
<dbReference type="Pfam" id="PF03328">
    <property type="entry name" value="HpcH_HpaI"/>
    <property type="match status" value="1"/>
</dbReference>
<dbReference type="PANTHER" id="PTHR32308">
    <property type="entry name" value="LYASE BETA SUBUNIT, PUTATIVE (AFU_ORTHOLOGUE AFUA_4G13030)-RELATED"/>
    <property type="match status" value="1"/>
</dbReference>
<evidence type="ECO:0000256" key="1">
    <source>
        <dbReference type="ARBA" id="ARBA00001946"/>
    </source>
</evidence>
<evidence type="ECO:0000256" key="3">
    <source>
        <dbReference type="ARBA" id="ARBA00022723"/>
    </source>
</evidence>
<sequence>MSHTINHLRKLRLQRSELAVPGSNPDMITKAASSAADFIFLDIEDAVAPPDKERARKNIIEALNDIDWRAKGKTVSVRINGLDTHYMYRDVVDIMEQAGDRLDTILVPKVGVPADLYMVEAMVNQIEMAKGYKTRVGLEALIETALGMANVEAIAAFGSRLEALHFGVADYAASCKARTVNIGGLNPDYPGDQWHFALSRMTVACRAYGLRAIDGPFGDFSDPDGYIAAARRAAALGIEGKWAIHPSQIELANAVFSPPEKEVTRARRIIEVLKEAEEQGKGAAALDGKMIDAASERMARNVLVTHEAIEQSARSRQALPN</sequence>
<dbReference type="STRING" id="1566387.QV13_03560"/>
<keyword evidence="3 6" id="KW-0479">Metal-binding</keyword>
<dbReference type="Gene3D" id="3.20.20.60">
    <property type="entry name" value="Phosphoenolpyruvate-binding domains"/>
    <property type="match status" value="1"/>
</dbReference>
<accession>A0A1C2EAC1</accession>
<evidence type="ECO:0000256" key="2">
    <source>
        <dbReference type="ARBA" id="ARBA00005568"/>
    </source>
</evidence>
<dbReference type="Proteomes" id="UP000094412">
    <property type="component" value="Unassembled WGS sequence"/>
</dbReference>
<dbReference type="PIRSF" id="PIRSF015582">
    <property type="entry name" value="Cit_lyase_B"/>
    <property type="match status" value="1"/>
</dbReference>
<proteinExistence type="inferred from homology"/>
<feature type="binding site" evidence="6">
    <location>
        <position position="143"/>
    </location>
    <ligand>
        <name>Mg(2+)</name>
        <dbReference type="ChEBI" id="CHEBI:18420"/>
    </ligand>
</feature>
<dbReference type="InterPro" id="IPR005000">
    <property type="entry name" value="Aldolase/citrate-lyase_domain"/>
</dbReference>
<feature type="domain" description="HpcH/HpaI aldolase/citrate lyase" evidence="7">
    <location>
        <begin position="16"/>
        <end position="246"/>
    </location>
</feature>
<dbReference type="InterPro" id="IPR011206">
    <property type="entry name" value="Citrate_lyase_beta/mcl1/mcl2"/>
</dbReference>
<keyword evidence="4 6" id="KW-0460">Magnesium</keyword>
<evidence type="ECO:0000256" key="5">
    <source>
        <dbReference type="PIRSR" id="PIRSR015582-1"/>
    </source>
</evidence>
<keyword evidence="9" id="KW-1185">Reference proteome</keyword>
<comment type="caution">
    <text evidence="8">The sequence shown here is derived from an EMBL/GenBank/DDBJ whole genome shotgun (WGS) entry which is preliminary data.</text>
</comment>